<dbReference type="InterPro" id="IPR031730">
    <property type="entry name" value="Carbam_trans_C"/>
</dbReference>
<reference evidence="5" key="1">
    <citation type="journal article" date="2019" name="Int. J. Syst. Evol. Microbiol.">
        <title>The Global Catalogue of Microorganisms (GCM) 10K type strain sequencing project: providing services to taxonomists for standard genome sequencing and annotation.</title>
        <authorList>
            <consortium name="The Broad Institute Genomics Platform"/>
            <consortium name="The Broad Institute Genome Sequencing Center for Infectious Disease"/>
            <person name="Wu L."/>
            <person name="Ma J."/>
        </authorList>
    </citation>
    <scope>NUCLEOTIDE SEQUENCE [LARGE SCALE GENOMIC DNA]</scope>
    <source>
        <strain evidence="5">CCM 7480</strain>
    </source>
</reference>
<dbReference type="RefSeq" id="WP_379737003.1">
    <property type="nucleotide sequence ID" value="NZ_JBHRVV010000001.1"/>
</dbReference>
<dbReference type="Proteomes" id="UP001595665">
    <property type="component" value="Unassembled WGS sequence"/>
</dbReference>
<gene>
    <name evidence="4" type="ORF">ACFOPH_19575</name>
</gene>
<sequence>MNDASAPAFLGPAVLGPVVLGINRTQDASICLMHGSQLAWAIQKERLTRHKHHWGKPGDLRQHYRPALPGLERPVEVLVECYSSDAEIAALASYEAELADTLVLAPDCRRARISHHLAHLYSVFHPSPFREAAVMVVDGQGSPVADFTEHWDGAAGVPGDWREVSSFYVANRERVTCIGKQLWDRDDTRLVGLGMFYFLLTQALFPGEGNEGKVMGLAPHGDARVLALPPLEVDGYRVAIPPAWRALLAERGRFRYGAPEARFSDCANLAAAGQRAFEDALLAVARWLHAATGMDALCFAGGTALNCSANERLLRETPFRRVFIPPAPSDAGTALGCAVYGLTELAGQGCDFRWSHDYLGPAPLPAAIDEAVTQAVADAADLVVERPNGRDALCARMLDLLCARKVVALYQGRSEFGPRALGHRSILGDPRRGYVRDWINARVKEREWFRPLAPVVLEEHAHDYFDVPGASPFMQFAAPVRPERARTVPAITHVDGTARLQTVGTDGDPLLRALLSGFAERTGVPVLLNTSFNGRDEPIVETPAQALATFRRLPLHALAMPPYLVRKRVEPELPE</sequence>
<comment type="caution">
    <text evidence="4">The sequence shown here is derived from an EMBL/GenBank/DDBJ whole genome shotgun (WGS) entry which is preliminary data.</text>
</comment>
<dbReference type="Gene3D" id="3.90.870.20">
    <property type="entry name" value="Carbamoyltransferase, C-terminal domain"/>
    <property type="match status" value="1"/>
</dbReference>
<dbReference type="InterPro" id="IPR051338">
    <property type="entry name" value="NodU/CmcH_Carbamoyltrnsfr"/>
</dbReference>
<feature type="domain" description="Carbamoyltransferase C-terminal" evidence="3">
    <location>
        <begin position="400"/>
        <end position="567"/>
    </location>
</feature>
<dbReference type="InterPro" id="IPR003696">
    <property type="entry name" value="Carbtransf_dom"/>
</dbReference>
<dbReference type="SUPFAM" id="SSF53067">
    <property type="entry name" value="Actin-like ATPase domain"/>
    <property type="match status" value="1"/>
</dbReference>
<dbReference type="InterPro" id="IPR043129">
    <property type="entry name" value="ATPase_NBD"/>
</dbReference>
<dbReference type="PANTHER" id="PTHR34847:SF1">
    <property type="entry name" value="NODULATION PROTEIN U"/>
    <property type="match status" value="1"/>
</dbReference>
<evidence type="ECO:0000313" key="4">
    <source>
        <dbReference type="EMBL" id="MFC3460437.1"/>
    </source>
</evidence>
<feature type="domain" description="Carbamoyltransferase" evidence="2">
    <location>
        <begin position="114"/>
        <end position="339"/>
    </location>
</feature>
<proteinExistence type="inferred from homology"/>
<dbReference type="Pfam" id="PF16861">
    <property type="entry name" value="Carbam_trans_C"/>
    <property type="match status" value="1"/>
</dbReference>
<protein>
    <submittedName>
        <fullName evidence="4">Carbamoyltransferase</fullName>
    </submittedName>
</protein>
<evidence type="ECO:0000256" key="1">
    <source>
        <dbReference type="ARBA" id="ARBA00006129"/>
    </source>
</evidence>
<dbReference type="Gene3D" id="3.30.420.40">
    <property type="match status" value="1"/>
</dbReference>
<name>A0ABV7PQD5_9BURK</name>
<evidence type="ECO:0000313" key="5">
    <source>
        <dbReference type="Proteomes" id="UP001595665"/>
    </source>
</evidence>
<comment type="similarity">
    <text evidence="1">Belongs to the NodU/CmcH family.</text>
</comment>
<evidence type="ECO:0000259" key="3">
    <source>
        <dbReference type="Pfam" id="PF16861"/>
    </source>
</evidence>
<dbReference type="InterPro" id="IPR038152">
    <property type="entry name" value="Carbam_trans_C_sf"/>
</dbReference>
<dbReference type="CDD" id="cd24098">
    <property type="entry name" value="ASKHA_NBD_TobZ_N"/>
    <property type="match status" value="1"/>
</dbReference>
<organism evidence="4 5">
    <name type="scientific">Massilia haematophila</name>
    <dbReference type="NCBI Taxonomy" id="457923"/>
    <lineage>
        <taxon>Bacteria</taxon>
        <taxon>Pseudomonadati</taxon>
        <taxon>Pseudomonadota</taxon>
        <taxon>Betaproteobacteria</taxon>
        <taxon>Burkholderiales</taxon>
        <taxon>Oxalobacteraceae</taxon>
        <taxon>Telluria group</taxon>
        <taxon>Massilia</taxon>
    </lineage>
</organism>
<evidence type="ECO:0000259" key="2">
    <source>
        <dbReference type="Pfam" id="PF02543"/>
    </source>
</evidence>
<dbReference type="PANTHER" id="PTHR34847">
    <property type="entry name" value="NODULATION PROTEIN U"/>
    <property type="match status" value="1"/>
</dbReference>
<keyword evidence="5" id="KW-1185">Reference proteome</keyword>
<dbReference type="EMBL" id="JBHRVV010000001">
    <property type="protein sequence ID" value="MFC3460437.1"/>
    <property type="molecule type" value="Genomic_DNA"/>
</dbReference>
<dbReference type="Pfam" id="PF02543">
    <property type="entry name" value="Carbam_trans_N"/>
    <property type="match status" value="1"/>
</dbReference>
<accession>A0ABV7PQD5</accession>